<dbReference type="RefSeq" id="WP_036619727.1">
    <property type="nucleotide sequence ID" value="NZ_JAQCVN010000061.1"/>
</dbReference>
<dbReference type="InterPro" id="IPR010349">
    <property type="entry name" value="Asparaginase_II"/>
</dbReference>
<dbReference type="AlphaFoldDB" id="A0A090ZE11"/>
<dbReference type="Proteomes" id="UP000029278">
    <property type="component" value="Unassembled WGS sequence"/>
</dbReference>
<sequence length="335" mass="35912">METVLVNEYRGGLLECTHFGHICIVNGRGEVVKRAGNPHQLIFTRSAAKPIQAIPGIRAGIVEAFGLGDAEAAIMAASHRAEAAHVGTLERLLDKTGLKEEALVCAPSLPLDEHARERVLRQGGNRRRLYHNCAGKHLGVLAYCKLKGYPLDGYNRPEHPVQKEILATLAELAGCAQDDISLGTDGCGFPVFALPLSALAAAYVKLARPELIDDPKTAKAAAFIASAMNRHPQLVAGSGRIDSILLADPNIVAKGGFKGVYAFALRKERLGVAFKVLDGSEEEWGLIVTAILEQLGYGNEETLRKLRSAFPSAIKNDEGWEVGHAETAFSLGNPV</sequence>
<comment type="caution">
    <text evidence="1">The sequence shown here is derived from an EMBL/GenBank/DDBJ whole genome shotgun (WGS) entry which is preliminary data.</text>
</comment>
<proteinExistence type="predicted"/>
<dbReference type="PANTHER" id="PTHR42110:SF1">
    <property type="entry name" value="L-ASPARAGINASE, PUTATIVE (AFU_ORTHOLOGUE AFUA_3G11890)-RELATED"/>
    <property type="match status" value="1"/>
</dbReference>
<dbReference type="Proteomes" id="UP000442469">
    <property type="component" value="Unassembled WGS sequence"/>
</dbReference>
<keyword evidence="3" id="KW-1185">Reference proteome</keyword>
<evidence type="ECO:0000313" key="1">
    <source>
        <dbReference type="EMBL" id="KFN08638.1"/>
    </source>
</evidence>
<dbReference type="EMBL" id="JMQA01000027">
    <property type="protein sequence ID" value="KFN08638.1"/>
    <property type="molecule type" value="Genomic_DNA"/>
</dbReference>
<dbReference type="GeneID" id="77011460"/>
<dbReference type="OrthoDB" id="9770793at2"/>
<name>A0A090ZE11_PAEMA</name>
<dbReference type="HOGENOM" id="CLU_062004_0_0_9"/>
<evidence type="ECO:0000313" key="3">
    <source>
        <dbReference type="Proteomes" id="UP000029278"/>
    </source>
</evidence>
<protein>
    <submittedName>
        <fullName evidence="1 2">Asparaginase</fullName>
    </submittedName>
</protein>
<evidence type="ECO:0000313" key="4">
    <source>
        <dbReference type="Proteomes" id="UP000442469"/>
    </source>
</evidence>
<accession>A0A090ZE11</accession>
<dbReference type="PATRIC" id="fig|44252.3.peg.3008"/>
<gene>
    <name evidence="1" type="ORF">DJ90_5346</name>
    <name evidence="2" type="ORF">GNQ08_22590</name>
</gene>
<dbReference type="Pfam" id="PF06089">
    <property type="entry name" value="Asparaginase_II"/>
    <property type="match status" value="1"/>
</dbReference>
<dbReference type="EMBL" id="WNZZ01000021">
    <property type="protein sequence ID" value="MUG25159.1"/>
    <property type="molecule type" value="Genomic_DNA"/>
</dbReference>
<dbReference type="PANTHER" id="PTHR42110">
    <property type="entry name" value="L-ASPARAGINASE, PUTATIVE (AFU_ORTHOLOGUE AFUA_3G11890)-RELATED"/>
    <property type="match status" value="1"/>
</dbReference>
<organism evidence="1 3">
    <name type="scientific">Paenibacillus macerans</name>
    <name type="common">Bacillus macerans</name>
    <dbReference type="NCBI Taxonomy" id="44252"/>
    <lineage>
        <taxon>Bacteria</taxon>
        <taxon>Bacillati</taxon>
        <taxon>Bacillota</taxon>
        <taxon>Bacilli</taxon>
        <taxon>Bacillales</taxon>
        <taxon>Paenibacillaceae</taxon>
        <taxon>Paenibacillus</taxon>
    </lineage>
</organism>
<evidence type="ECO:0000313" key="2">
    <source>
        <dbReference type="EMBL" id="MUG25159.1"/>
    </source>
</evidence>
<reference evidence="2 4" key="2">
    <citation type="submission" date="2019-11" db="EMBL/GenBank/DDBJ databases">
        <title>Draft genome sequences of five Paenibacillus species of dairy origin.</title>
        <authorList>
            <person name="Olajide A.M."/>
            <person name="Chen S."/>
            <person name="Lapointe G."/>
        </authorList>
    </citation>
    <scope>NUCLEOTIDE SEQUENCE [LARGE SCALE GENOMIC DNA]</scope>
    <source>
        <strain evidence="2 4">3CT49</strain>
    </source>
</reference>
<dbReference type="STRING" id="44252.DJ90_5346"/>
<reference evidence="1 3" key="1">
    <citation type="submission" date="2014-04" db="EMBL/GenBank/DDBJ databases">
        <authorList>
            <person name="Bishop-Lilly K.A."/>
            <person name="Broomall S.M."/>
            <person name="Chain P.S."/>
            <person name="Chertkov O."/>
            <person name="Coyne S.R."/>
            <person name="Daligault H.E."/>
            <person name="Davenport K.W."/>
            <person name="Erkkila T."/>
            <person name="Frey K.G."/>
            <person name="Gibbons H.S."/>
            <person name="Gu W."/>
            <person name="Jaissle J."/>
            <person name="Johnson S.L."/>
            <person name="Koroleva G.I."/>
            <person name="Ladner J.T."/>
            <person name="Lo C.-C."/>
            <person name="Minogue T.D."/>
            <person name="Munk C."/>
            <person name="Palacios G.F."/>
            <person name="Redden C.L."/>
            <person name="Rosenzweig C.N."/>
            <person name="Scholz M.B."/>
            <person name="Teshima H."/>
            <person name="Xu Y."/>
        </authorList>
    </citation>
    <scope>NUCLEOTIDE SEQUENCE [LARGE SCALE GENOMIC DNA]</scope>
    <source>
        <strain evidence="1 3">8244</strain>
    </source>
</reference>